<keyword evidence="2" id="KW-1185">Reference proteome</keyword>
<reference evidence="1" key="1">
    <citation type="submission" date="2021-02" db="EMBL/GenBank/DDBJ databases">
        <authorList>
            <consortium name="DOE Joint Genome Institute"/>
            <person name="Ahrendt S."/>
            <person name="Looney B.P."/>
            <person name="Miyauchi S."/>
            <person name="Morin E."/>
            <person name="Drula E."/>
            <person name="Courty P.E."/>
            <person name="Chicoki N."/>
            <person name="Fauchery L."/>
            <person name="Kohler A."/>
            <person name="Kuo A."/>
            <person name="Labutti K."/>
            <person name="Pangilinan J."/>
            <person name="Lipzen A."/>
            <person name="Riley R."/>
            <person name="Andreopoulos W."/>
            <person name="He G."/>
            <person name="Johnson J."/>
            <person name="Barry K.W."/>
            <person name="Grigoriev I.V."/>
            <person name="Nagy L."/>
            <person name="Hibbett D."/>
            <person name="Henrissat B."/>
            <person name="Matheny P.B."/>
            <person name="Labbe J."/>
            <person name="Martin F."/>
        </authorList>
    </citation>
    <scope>NUCLEOTIDE SEQUENCE</scope>
    <source>
        <strain evidence="1">EC-137</strain>
    </source>
</reference>
<evidence type="ECO:0000313" key="2">
    <source>
        <dbReference type="Proteomes" id="UP000814128"/>
    </source>
</evidence>
<name>A0ACB8QGV3_9AGAM</name>
<dbReference type="Proteomes" id="UP000814128">
    <property type="component" value="Unassembled WGS sequence"/>
</dbReference>
<dbReference type="EMBL" id="MU273602">
    <property type="protein sequence ID" value="KAI0030872.1"/>
    <property type="molecule type" value="Genomic_DNA"/>
</dbReference>
<proteinExistence type="predicted"/>
<gene>
    <name evidence="1" type="ORF">K488DRAFT_79392</name>
</gene>
<organism evidence="1 2">
    <name type="scientific">Vararia minispora EC-137</name>
    <dbReference type="NCBI Taxonomy" id="1314806"/>
    <lineage>
        <taxon>Eukaryota</taxon>
        <taxon>Fungi</taxon>
        <taxon>Dikarya</taxon>
        <taxon>Basidiomycota</taxon>
        <taxon>Agaricomycotina</taxon>
        <taxon>Agaricomycetes</taxon>
        <taxon>Russulales</taxon>
        <taxon>Lachnocladiaceae</taxon>
        <taxon>Vararia</taxon>
    </lineage>
</organism>
<reference evidence="1" key="2">
    <citation type="journal article" date="2022" name="New Phytol.">
        <title>Evolutionary transition to the ectomycorrhizal habit in the genomes of a hyperdiverse lineage of mushroom-forming fungi.</title>
        <authorList>
            <person name="Looney B."/>
            <person name="Miyauchi S."/>
            <person name="Morin E."/>
            <person name="Drula E."/>
            <person name="Courty P.E."/>
            <person name="Kohler A."/>
            <person name="Kuo A."/>
            <person name="LaButti K."/>
            <person name="Pangilinan J."/>
            <person name="Lipzen A."/>
            <person name="Riley R."/>
            <person name="Andreopoulos W."/>
            <person name="He G."/>
            <person name="Johnson J."/>
            <person name="Nolan M."/>
            <person name="Tritt A."/>
            <person name="Barry K.W."/>
            <person name="Grigoriev I.V."/>
            <person name="Nagy L.G."/>
            <person name="Hibbett D."/>
            <person name="Henrissat B."/>
            <person name="Matheny P.B."/>
            <person name="Labbe J."/>
            <person name="Martin F.M."/>
        </authorList>
    </citation>
    <scope>NUCLEOTIDE SEQUENCE</scope>
    <source>
        <strain evidence="1">EC-137</strain>
    </source>
</reference>
<protein>
    <submittedName>
        <fullName evidence="1">Uncharacterized protein</fullName>
    </submittedName>
</protein>
<accession>A0ACB8QGV3</accession>
<sequence>MAPTRTKDASSSSPSQHLKRKRKQLAAPVEAAAPGVSKLKAALRQTRRLLARENLAADVRVETERRLRALEGDLQVAEAANKERAMAERYHKHRFFDRQKLVRRIKRVKRQLAEEGLAKKDRKRLEKELFTLRVDVNYIIHWPKTERYVSLFPPEVRQNAAGEAPMPVPPPADGVPVSETDRRREEVRGWVRERMASGEIAAEPEIEQATRPGAETANRPKDDEKHARAKKRDKMLAGGPAKAGLAGDDFFGDD</sequence>
<comment type="caution">
    <text evidence="1">The sequence shown here is derived from an EMBL/GenBank/DDBJ whole genome shotgun (WGS) entry which is preliminary data.</text>
</comment>
<evidence type="ECO:0000313" key="1">
    <source>
        <dbReference type="EMBL" id="KAI0030872.1"/>
    </source>
</evidence>